<dbReference type="AlphaFoldDB" id="A0A919U813"/>
<dbReference type="InterPro" id="IPR013538">
    <property type="entry name" value="ASHA1/2-like_C"/>
</dbReference>
<evidence type="ECO:0000256" key="1">
    <source>
        <dbReference type="ARBA" id="ARBA00006817"/>
    </source>
</evidence>
<keyword evidence="4" id="KW-1185">Reference proteome</keyword>
<dbReference type="Gene3D" id="3.30.530.20">
    <property type="match status" value="1"/>
</dbReference>
<dbReference type="EMBL" id="BONO01000024">
    <property type="protein sequence ID" value="GIG37527.1"/>
    <property type="molecule type" value="Genomic_DNA"/>
</dbReference>
<dbReference type="CDD" id="cd07814">
    <property type="entry name" value="SRPBCC_CalC_Aha1-like"/>
    <property type="match status" value="1"/>
</dbReference>
<comment type="caution">
    <text evidence="3">The sequence shown here is derived from an EMBL/GenBank/DDBJ whole genome shotgun (WGS) entry which is preliminary data.</text>
</comment>
<evidence type="ECO:0000259" key="2">
    <source>
        <dbReference type="Pfam" id="PF08327"/>
    </source>
</evidence>
<evidence type="ECO:0000313" key="3">
    <source>
        <dbReference type="EMBL" id="GIG37527.1"/>
    </source>
</evidence>
<dbReference type="SUPFAM" id="SSF55961">
    <property type="entry name" value="Bet v1-like"/>
    <property type="match status" value="1"/>
</dbReference>
<name>A0A919U813_9CELL</name>
<comment type="similarity">
    <text evidence="1">Belongs to the AHA1 family.</text>
</comment>
<evidence type="ECO:0000313" key="4">
    <source>
        <dbReference type="Proteomes" id="UP000642125"/>
    </source>
</evidence>
<dbReference type="InterPro" id="IPR023393">
    <property type="entry name" value="START-like_dom_sf"/>
</dbReference>
<protein>
    <submittedName>
        <fullName evidence="3">Activator of HSP90 ATPase</fullName>
    </submittedName>
</protein>
<feature type="domain" description="Activator of Hsp90 ATPase homologue 1/2-like C-terminal" evidence="2">
    <location>
        <begin position="12"/>
        <end position="131"/>
    </location>
</feature>
<dbReference type="Pfam" id="PF08327">
    <property type="entry name" value="AHSA1"/>
    <property type="match status" value="1"/>
</dbReference>
<sequence>MVDIRHRVGVRAAPADVSAALTTRAGVAGWWTDRAAGDGGAGGRLVLPFRGAAEPYAMDVLTAEPGAHVRWRVAAGPPEWLGTHVDFRLRPSGPGTVVLFTHQGWAEPVEFLHHCSTKWATFLLSLRELVETGRGRPQPHDLRVDEWG</sequence>
<gene>
    <name evidence="3" type="ORF">Cpa01nite_29080</name>
</gene>
<reference evidence="3" key="1">
    <citation type="submission" date="2021-01" db="EMBL/GenBank/DDBJ databases">
        <title>Whole genome shotgun sequence of Cellulomonas pakistanensis NBRC 110800.</title>
        <authorList>
            <person name="Komaki H."/>
            <person name="Tamura T."/>
        </authorList>
    </citation>
    <scope>NUCLEOTIDE SEQUENCE</scope>
    <source>
        <strain evidence="3">NBRC 110800</strain>
    </source>
</reference>
<organism evidence="3 4">
    <name type="scientific">Cellulomonas pakistanensis</name>
    <dbReference type="NCBI Taxonomy" id="992287"/>
    <lineage>
        <taxon>Bacteria</taxon>
        <taxon>Bacillati</taxon>
        <taxon>Actinomycetota</taxon>
        <taxon>Actinomycetes</taxon>
        <taxon>Micrococcales</taxon>
        <taxon>Cellulomonadaceae</taxon>
        <taxon>Cellulomonas</taxon>
    </lineage>
</organism>
<dbReference type="Proteomes" id="UP000642125">
    <property type="component" value="Unassembled WGS sequence"/>
</dbReference>
<accession>A0A919U813</accession>
<proteinExistence type="inferred from homology"/>